<dbReference type="InterPro" id="IPR040663">
    <property type="entry name" value="DNA_pol_D_N"/>
</dbReference>
<keyword evidence="2" id="KW-0235">DNA replication</keyword>
<gene>
    <name evidence="5" type="ORF">M896_100220</name>
</gene>
<dbReference type="GO" id="GO:0006271">
    <property type="term" value="P:DNA strand elongation involved in DNA replication"/>
    <property type="evidence" value="ECO:0007669"/>
    <property type="project" value="TreeGrafter"/>
</dbReference>
<evidence type="ECO:0000313" key="5">
    <source>
        <dbReference type="EMBL" id="KHN69038.1"/>
    </source>
</evidence>
<reference evidence="5 6" key="1">
    <citation type="journal article" date="2014" name="MBio">
        <title>The Ordospora colligata genome; evolution of extreme reduction in microsporidia and host-to-parasite horizontal gene transfer.</title>
        <authorList>
            <person name="Pombert J.-F."/>
            <person name="Haag K.L."/>
            <person name="Beidas S."/>
            <person name="Ebert D."/>
            <person name="Keeling P.J."/>
        </authorList>
    </citation>
    <scope>NUCLEOTIDE SEQUENCE [LARGE SCALE GENOMIC DNA]</scope>
    <source>
        <strain evidence="5 6">OC4</strain>
    </source>
</reference>
<dbReference type="VEuPathDB" id="MicrosporidiaDB:M896_100220"/>
<dbReference type="OrthoDB" id="3763at2759"/>
<dbReference type="HOGENOM" id="CLU_021763_2_0_1"/>
<dbReference type="PANTHER" id="PTHR10416:SF0">
    <property type="entry name" value="DNA POLYMERASE DELTA SUBUNIT 2"/>
    <property type="match status" value="1"/>
</dbReference>
<evidence type="ECO:0000313" key="6">
    <source>
        <dbReference type="Proteomes" id="UP000031056"/>
    </source>
</evidence>
<comment type="similarity">
    <text evidence="1">Belongs to the DNA polymerase delta/II small subunit family.</text>
</comment>
<dbReference type="AlphaFoldDB" id="A0A0B2UI55"/>
<proteinExistence type="inferred from homology"/>
<feature type="domain" description="DNA polymerase delta subunit OB-fold" evidence="4">
    <location>
        <begin position="8"/>
        <end position="141"/>
    </location>
</feature>
<dbReference type="Proteomes" id="UP000031056">
    <property type="component" value="Unassembled WGS sequence"/>
</dbReference>
<dbReference type="RefSeq" id="XP_014563080.1">
    <property type="nucleotide sequence ID" value="XM_014707594.1"/>
</dbReference>
<feature type="domain" description="DNA polymerase alpha/delta/epsilon subunit B" evidence="3">
    <location>
        <begin position="207"/>
        <end position="379"/>
    </location>
</feature>
<evidence type="ECO:0000259" key="3">
    <source>
        <dbReference type="Pfam" id="PF04042"/>
    </source>
</evidence>
<dbReference type="Gene3D" id="2.40.50.430">
    <property type="match status" value="1"/>
</dbReference>
<dbReference type="Pfam" id="PF18018">
    <property type="entry name" value="DNA_pol_D_N"/>
    <property type="match status" value="1"/>
</dbReference>
<sequence>MKVSYESQFNKIYDARINELRVDIAKSSVDQGRRRILDSILEVEGLNGDECVVIGTLYISSDLKSSIFDMIRRQNKDAEEVRKFTYYSSDVRYFLEDGSGRIEIELQNNTEMYKKHFIISTGMCVGVIGRQSESGRFIAEDFVFPFSSPRRIPEIPEKNETNGKICFSSGVLANADGSVARMKVIIDYLRRGGVKEYFLIGNFFESKSEIDNKMLLSLTDVVKYTGTKVRLIPNKGDFGARVLPLMPVHPKLINAEVECLPNPCRTNMNGREGLVITQFIIDDFLKYMPRDIGSVQGEGFEYKMHVNESELKHVVCTEKQDSDAQHTSNTIRAMEVLMKAGHICPTAPDTLTCAPFCGLDPFVIRSRMEYVCCGDAPGFASKRSDSEGTLFFTVPRFRVHHEVVVLSTEDGTLETIRFGQEEFD</sequence>
<accession>A0A0B2UI55</accession>
<dbReference type="GO" id="GO:0003677">
    <property type="term" value="F:DNA binding"/>
    <property type="evidence" value="ECO:0007669"/>
    <property type="project" value="InterPro"/>
</dbReference>
<evidence type="ECO:0000256" key="1">
    <source>
        <dbReference type="ARBA" id="ARBA00006035"/>
    </source>
</evidence>
<comment type="caution">
    <text evidence="5">The sequence shown here is derived from an EMBL/GenBank/DDBJ whole genome shotgun (WGS) entry which is preliminary data.</text>
</comment>
<protein>
    <submittedName>
        <fullName evidence="5">Subunit B of DNA polymerase delta</fullName>
    </submittedName>
</protein>
<evidence type="ECO:0000256" key="2">
    <source>
        <dbReference type="ARBA" id="ARBA00022705"/>
    </source>
</evidence>
<dbReference type="Pfam" id="PF04042">
    <property type="entry name" value="DNA_pol_E_B"/>
    <property type="match status" value="1"/>
</dbReference>
<dbReference type="STRING" id="1354746.A0A0B2UI55"/>
<dbReference type="Gene3D" id="3.60.21.50">
    <property type="match status" value="1"/>
</dbReference>
<keyword evidence="6" id="KW-1185">Reference proteome</keyword>
<dbReference type="GO" id="GO:0043625">
    <property type="term" value="C:delta DNA polymerase complex"/>
    <property type="evidence" value="ECO:0007669"/>
    <property type="project" value="TreeGrafter"/>
</dbReference>
<dbReference type="GeneID" id="26262432"/>
<dbReference type="FunCoup" id="A0A0B2UI55">
    <property type="interactions" value="156"/>
</dbReference>
<dbReference type="InterPro" id="IPR007185">
    <property type="entry name" value="DNA_pol_a/d/e_bsu"/>
</dbReference>
<dbReference type="InterPro" id="IPR024826">
    <property type="entry name" value="DNA_pol_delta/II_ssu"/>
</dbReference>
<name>A0A0B2UI55_9MICR</name>
<dbReference type="PANTHER" id="PTHR10416">
    <property type="entry name" value="DNA POLYMERASE DELTA SUBUNIT 2"/>
    <property type="match status" value="1"/>
</dbReference>
<evidence type="ECO:0000259" key="4">
    <source>
        <dbReference type="Pfam" id="PF18018"/>
    </source>
</evidence>
<organism evidence="5 6">
    <name type="scientific">Ordospora colligata OC4</name>
    <dbReference type="NCBI Taxonomy" id="1354746"/>
    <lineage>
        <taxon>Eukaryota</taxon>
        <taxon>Fungi</taxon>
        <taxon>Fungi incertae sedis</taxon>
        <taxon>Microsporidia</taxon>
        <taxon>Ordosporidae</taxon>
        <taxon>Ordospora</taxon>
    </lineage>
</organism>
<dbReference type="EMBL" id="JOKQ01000010">
    <property type="protein sequence ID" value="KHN69038.1"/>
    <property type="molecule type" value="Genomic_DNA"/>
</dbReference>
<dbReference type="InParanoid" id="A0A0B2UI55"/>